<dbReference type="InterPro" id="IPR039685">
    <property type="entry name" value="FANCE"/>
</dbReference>
<dbReference type="GeneTree" id="ENSGT00390000000705"/>
<accession>A0A3P8ULY9</accession>
<dbReference type="AlphaFoldDB" id="A0A3P8ULY9"/>
<proteinExistence type="predicted"/>
<sequence>MRSFLCKFDGQSRLLVHSLMSGACGVQRALDVFRKQQRASSDSMFLSDFIKTLCQDEVATPQTDDQPLTVKPLVCLFPALFTQNLLSFINLLHPALPQTSVLHLLKCLSQDPHPNPWISALCRQLKRRISAENDEPLYTPQCSQRLKELSQHLCVSGQSGGWSSCFSKKAESVSEYSFGSSGATQRKRKISVVILDTDDEDAGLQSKRIRTDVCGRDGVKADKQTTSEETSVELEERAATEPSTVELQPELDTSDSLPEHVKASVLQIKELLENQTEWDQGSTDVWKVLNECDPNQVEMLCTSLGLSDLPEEILPKLCSSVLTLSPDLSYSSASSLIKSLFLDKVLSLSEPASRCLVTALTSLCSHYPRPSCHTLIGPILREENIGDPQAELLKRLIDCLDSHYRLLLLQMTFKMSWSEALLSVIHSLLDSKLDLNEEVFTAFTEQLVSDSSKFTKSVKFAKMMLTVLTKYSNHVNATNKHSLDGCLTLHETFLKKSLQAALRKITHAK</sequence>
<dbReference type="OMA" id="LRLPWIC"/>
<dbReference type="CTD" id="2178"/>
<dbReference type="Proteomes" id="UP000265120">
    <property type="component" value="Chromosome 10"/>
</dbReference>
<dbReference type="PANTHER" id="PTHR32094">
    <property type="entry name" value="FANCONI ANEMIA GROUP E PROTEIN"/>
    <property type="match status" value="1"/>
</dbReference>
<dbReference type="GO" id="GO:0043240">
    <property type="term" value="C:Fanconi anaemia nuclear complex"/>
    <property type="evidence" value="ECO:0007669"/>
    <property type="project" value="InterPro"/>
</dbReference>
<evidence type="ECO:0000256" key="1">
    <source>
        <dbReference type="SAM" id="MobiDB-lite"/>
    </source>
</evidence>
<dbReference type="GeneID" id="103384613"/>
<protein>
    <submittedName>
        <fullName evidence="3">FA complementation group E</fullName>
    </submittedName>
</protein>
<dbReference type="Gene3D" id="1.25.40.480">
    <property type="match status" value="1"/>
</dbReference>
<dbReference type="STRING" id="244447.ENSCSEP00000002864"/>
<dbReference type="KEGG" id="csem:103384613"/>
<dbReference type="PROSITE" id="PS51257">
    <property type="entry name" value="PROKAR_LIPOPROTEIN"/>
    <property type="match status" value="1"/>
</dbReference>
<keyword evidence="4" id="KW-1185">Reference proteome</keyword>
<dbReference type="InParanoid" id="A0A3P8ULY9"/>
<dbReference type="PANTHER" id="PTHR32094:SF5">
    <property type="entry name" value="FANCONI ANEMIA GROUP E PROTEIN"/>
    <property type="match status" value="1"/>
</dbReference>
<organism evidence="3 4">
    <name type="scientific">Cynoglossus semilaevis</name>
    <name type="common">Tongue sole</name>
    <dbReference type="NCBI Taxonomy" id="244447"/>
    <lineage>
        <taxon>Eukaryota</taxon>
        <taxon>Metazoa</taxon>
        <taxon>Chordata</taxon>
        <taxon>Craniata</taxon>
        <taxon>Vertebrata</taxon>
        <taxon>Euteleostomi</taxon>
        <taxon>Actinopterygii</taxon>
        <taxon>Neopterygii</taxon>
        <taxon>Teleostei</taxon>
        <taxon>Neoteleostei</taxon>
        <taxon>Acanthomorphata</taxon>
        <taxon>Carangaria</taxon>
        <taxon>Pleuronectiformes</taxon>
        <taxon>Pleuronectoidei</taxon>
        <taxon>Cynoglossidae</taxon>
        <taxon>Cynoglossinae</taxon>
        <taxon>Cynoglossus</taxon>
    </lineage>
</organism>
<dbReference type="CDD" id="cd07439">
    <property type="entry name" value="FANCE_c-term"/>
    <property type="match status" value="1"/>
</dbReference>
<feature type="domain" description="Fanconi Anaemia group E protein C-terminal" evidence="2">
    <location>
        <begin position="257"/>
        <end position="505"/>
    </location>
</feature>
<evidence type="ECO:0000313" key="4">
    <source>
        <dbReference type="Proteomes" id="UP000265120"/>
    </source>
</evidence>
<dbReference type="GO" id="GO:0036297">
    <property type="term" value="P:interstrand cross-link repair"/>
    <property type="evidence" value="ECO:0007669"/>
    <property type="project" value="InterPro"/>
</dbReference>
<name>A0A3P8ULY9_CYNSE</name>
<feature type="region of interest" description="Disordered" evidence="1">
    <location>
        <begin position="219"/>
        <end position="256"/>
    </location>
</feature>
<evidence type="ECO:0000259" key="2">
    <source>
        <dbReference type="Pfam" id="PF11510"/>
    </source>
</evidence>
<reference evidence="3" key="2">
    <citation type="submission" date="2025-08" db="UniProtKB">
        <authorList>
            <consortium name="Ensembl"/>
        </authorList>
    </citation>
    <scope>IDENTIFICATION</scope>
</reference>
<dbReference type="RefSeq" id="XP_008316409.1">
    <property type="nucleotide sequence ID" value="XM_008318187.3"/>
</dbReference>
<dbReference type="Ensembl" id="ENSCSET00000002908.1">
    <property type="protein sequence ID" value="ENSCSEP00000002864.1"/>
    <property type="gene ID" value="ENSCSEG00000001892.1"/>
</dbReference>
<reference evidence="3" key="3">
    <citation type="submission" date="2025-09" db="UniProtKB">
        <authorList>
            <consortium name="Ensembl"/>
        </authorList>
    </citation>
    <scope>IDENTIFICATION</scope>
</reference>
<dbReference type="InterPro" id="IPR021025">
    <property type="entry name" value="Fanconi_anaemia_gr_E_prot_C"/>
</dbReference>
<dbReference type="Pfam" id="PF11510">
    <property type="entry name" value="FA_FANCE"/>
    <property type="match status" value="1"/>
</dbReference>
<evidence type="ECO:0000313" key="3">
    <source>
        <dbReference type="Ensembl" id="ENSCSEP00000002864.1"/>
    </source>
</evidence>
<dbReference type="OrthoDB" id="2449818at2759"/>
<reference evidence="3 4" key="1">
    <citation type="journal article" date="2014" name="Nat. Genet.">
        <title>Whole-genome sequence of a flatfish provides insights into ZW sex chromosome evolution and adaptation to a benthic lifestyle.</title>
        <authorList>
            <person name="Chen S."/>
            <person name="Zhang G."/>
            <person name="Shao C."/>
            <person name="Huang Q."/>
            <person name="Liu G."/>
            <person name="Zhang P."/>
            <person name="Song W."/>
            <person name="An N."/>
            <person name="Chalopin D."/>
            <person name="Volff J.N."/>
            <person name="Hong Y."/>
            <person name="Li Q."/>
            <person name="Sha Z."/>
            <person name="Zhou H."/>
            <person name="Xie M."/>
            <person name="Yu Q."/>
            <person name="Liu Y."/>
            <person name="Xiang H."/>
            <person name="Wang N."/>
            <person name="Wu K."/>
            <person name="Yang C."/>
            <person name="Zhou Q."/>
            <person name="Liao X."/>
            <person name="Yang L."/>
            <person name="Hu Q."/>
            <person name="Zhang J."/>
            <person name="Meng L."/>
            <person name="Jin L."/>
            <person name="Tian Y."/>
            <person name="Lian J."/>
            <person name="Yang J."/>
            <person name="Miao G."/>
            <person name="Liu S."/>
            <person name="Liang Z."/>
            <person name="Yan F."/>
            <person name="Li Y."/>
            <person name="Sun B."/>
            <person name="Zhang H."/>
            <person name="Zhang J."/>
            <person name="Zhu Y."/>
            <person name="Du M."/>
            <person name="Zhao Y."/>
            <person name="Schartl M."/>
            <person name="Tang Q."/>
            <person name="Wang J."/>
        </authorList>
    </citation>
    <scope>NUCLEOTIDE SEQUENCE</scope>
</reference>